<sequence length="1089" mass="118760">MMGFGSYGNNGGPYSSPSSSNLSASAPPFTIDRSPTTGYMPLVDLLEQTSKTGPSNNSSSLHNWLPPRSPTSEANFFSDPNLELNSVVSSPNNPYNYASLNTQLPHLSTTVSASADAFTYAQSGDNVAKPYYPSYLSPPARKDGSLVIPDQSSYDWLSSCSHVAAATLDSSSNKDYSQRSSDLEYTAQWGGLWNGFSEWKPGKQGLFDGSFSRSKENDVPVSSIYEDYLNQETHIPKGLKRSEEAMRLNRGKEAFLGINNLESERHGGPMNAEKLSDKSLSGKTSNFQPVDYSRSFLGSLSGLPDSSLELPSFMIGTSSGKHQIPYGASNEAQLKLHANDSISIAKSSPTLVIGPPIGCGFSVPKLNLGSDKTDTDPCSKKVSSFIHSDGAKHVFDSSQLSIHLEIDDPTSWGSFVTKNEEMSNKECITGNTLHHTLKSKFGPQISNATHDGFNLDLNSNENINSVEDSSESVDHYNPAVDSPCWKGVPTSRSSPFDAAIPEKKRQEGFTNSNVQEKQIFGINTGDRVSSQKPNENTRYHDFGSSENGLEFPLNTSQVTISTFGEQKSDDIIKIGCDSETKGIQHSDDIHEHGSNSIGCSNFKSSPNTEQSIQGYGLTSENINEATLHVLPHLPFPVVHAISSSSTELNKTNEGPSTPTIDVPMLISTMHNLSELLLFHCTSGSYQLKRKDLETIQSVIDHLSVFTSKNAEKMISIPESTSSDKDTSGYIGELHKLQEGFTLEKPQGTKIAAPIRDLLDDLNVHKGNKYYMAGKENDEMLDSVSESADLDIVDEDKATQEETQPQALLYRNLWLEAEAALCSISYKARFNRMKIEMERLKSPKSKDAHEKTINTEAKKVSKSEVPPDPNGVNTLSPKAEGCPTTKSQESSVSSTNNKDDVMARFQILRCRAEKLNHGIVANVDLPSSPKVSPHSNKVGKILPDSQEGNSSPKPDIPTQASSNASTEKPSNGYETSVMARFHILKSRADNCSPMSTEGQLAETVDGSSIGSGSEVGSSFVNPELRMQHCSADGTDGQLTGSEFHMFVDTDPLAQSHRTNRRENSLLAGWFDRVSSEWEHVRKEELGLQNR</sequence>
<name>A0AA88AHX6_FICCA</name>
<feature type="region of interest" description="Disordered" evidence="1">
    <location>
        <begin position="922"/>
        <end position="971"/>
    </location>
</feature>
<feature type="region of interest" description="Disordered" evidence="1">
    <location>
        <begin position="262"/>
        <end position="281"/>
    </location>
</feature>
<organism evidence="2 3">
    <name type="scientific">Ficus carica</name>
    <name type="common">Common fig</name>
    <dbReference type="NCBI Taxonomy" id="3494"/>
    <lineage>
        <taxon>Eukaryota</taxon>
        <taxon>Viridiplantae</taxon>
        <taxon>Streptophyta</taxon>
        <taxon>Embryophyta</taxon>
        <taxon>Tracheophyta</taxon>
        <taxon>Spermatophyta</taxon>
        <taxon>Magnoliopsida</taxon>
        <taxon>eudicotyledons</taxon>
        <taxon>Gunneridae</taxon>
        <taxon>Pentapetalae</taxon>
        <taxon>rosids</taxon>
        <taxon>fabids</taxon>
        <taxon>Rosales</taxon>
        <taxon>Moraceae</taxon>
        <taxon>Ficeae</taxon>
        <taxon>Ficus</taxon>
    </lineage>
</organism>
<gene>
    <name evidence="2" type="ORF">TIFTF001_013466</name>
</gene>
<evidence type="ECO:0000256" key="1">
    <source>
        <dbReference type="SAM" id="MobiDB-lite"/>
    </source>
</evidence>
<comment type="caution">
    <text evidence="2">The sequence shown here is derived from an EMBL/GenBank/DDBJ whole genome shotgun (WGS) entry which is preliminary data.</text>
</comment>
<feature type="region of interest" description="Disordered" evidence="1">
    <location>
        <begin position="1"/>
        <end position="33"/>
    </location>
</feature>
<feature type="compositionally biased region" description="Polar residues" evidence="1">
    <location>
        <begin position="945"/>
        <end position="971"/>
    </location>
</feature>
<feature type="compositionally biased region" description="Basic and acidic residues" evidence="1">
    <location>
        <begin position="840"/>
        <end position="861"/>
    </location>
</feature>
<protein>
    <submittedName>
        <fullName evidence="2">Uncharacterized protein</fullName>
    </submittedName>
</protein>
<feature type="compositionally biased region" description="Gly residues" evidence="1">
    <location>
        <begin position="1"/>
        <end position="11"/>
    </location>
</feature>
<evidence type="ECO:0000313" key="3">
    <source>
        <dbReference type="Proteomes" id="UP001187192"/>
    </source>
</evidence>
<feature type="compositionally biased region" description="Low complexity" evidence="1">
    <location>
        <begin position="12"/>
        <end position="28"/>
    </location>
</feature>
<feature type="compositionally biased region" description="Polar residues" evidence="1">
    <location>
        <begin position="883"/>
        <end position="895"/>
    </location>
</feature>
<dbReference type="PANTHER" id="PTHR34361">
    <property type="entry name" value="OS08G0157800 PROTEIN"/>
    <property type="match status" value="1"/>
</dbReference>
<dbReference type="PANTHER" id="PTHR34361:SF2">
    <property type="entry name" value="OS08G0157800 PROTEIN"/>
    <property type="match status" value="1"/>
</dbReference>
<keyword evidence="3" id="KW-1185">Reference proteome</keyword>
<dbReference type="Proteomes" id="UP001187192">
    <property type="component" value="Unassembled WGS sequence"/>
</dbReference>
<proteinExistence type="predicted"/>
<evidence type="ECO:0000313" key="2">
    <source>
        <dbReference type="EMBL" id="GMN44281.1"/>
    </source>
</evidence>
<accession>A0AA88AHX6</accession>
<feature type="region of interest" description="Disordered" evidence="1">
    <location>
        <begin position="840"/>
        <end position="896"/>
    </location>
</feature>
<dbReference type="EMBL" id="BTGU01000018">
    <property type="protein sequence ID" value="GMN44281.1"/>
    <property type="molecule type" value="Genomic_DNA"/>
</dbReference>
<dbReference type="AlphaFoldDB" id="A0AA88AHX6"/>
<reference evidence="2" key="1">
    <citation type="submission" date="2023-07" db="EMBL/GenBank/DDBJ databases">
        <title>draft genome sequence of fig (Ficus carica).</title>
        <authorList>
            <person name="Takahashi T."/>
            <person name="Nishimura K."/>
        </authorList>
    </citation>
    <scope>NUCLEOTIDE SEQUENCE</scope>
</reference>